<dbReference type="PANTHER" id="PTHR43547">
    <property type="entry name" value="TWO-COMPONENT HISTIDINE KINASE"/>
    <property type="match status" value="1"/>
</dbReference>
<dbReference type="Pfam" id="PF00072">
    <property type="entry name" value="Response_reg"/>
    <property type="match status" value="1"/>
</dbReference>
<dbReference type="SMART" id="SM00448">
    <property type="entry name" value="REC"/>
    <property type="match status" value="1"/>
</dbReference>
<evidence type="ECO:0000313" key="8">
    <source>
        <dbReference type="Proteomes" id="UP001629462"/>
    </source>
</evidence>
<organism evidence="7 8">
    <name type="scientific">Caballeronia jiangsuensis</name>
    <dbReference type="NCBI Taxonomy" id="1458357"/>
    <lineage>
        <taxon>Bacteria</taxon>
        <taxon>Pseudomonadati</taxon>
        <taxon>Pseudomonadota</taxon>
        <taxon>Betaproteobacteria</taxon>
        <taxon>Burkholderiales</taxon>
        <taxon>Burkholderiaceae</taxon>
        <taxon>Caballeronia</taxon>
    </lineage>
</organism>
<dbReference type="InterPro" id="IPR000673">
    <property type="entry name" value="Sig_transdc_resp-reg_Me-estase"/>
</dbReference>
<sequence length="289" mass="30740">MENPNHAAGNQIAAHRARPALDFPVVGIGASAGGIQALIRFFEHMPRDPGMTFVVVLHLSPSHESQADIVLRRVTRMPVSQVTGAPEFLPKVFDMFSQAEGSVKRDSGGLGIGLSLTKQLAEMHGGRIEGESAGIGRGACFRLWLPKNSPFATRAKMRGVADPSILRGLRVLLVDDSIEGIEAFGALLELEGAEVTAESSARKAVALAMDGQFDLILSDIAMPDMNGYELIETLREQPNTAKVPAIALTGFGRDQDAARAMRAGFDAHIGKPVTLSALLAVLGANMLRP</sequence>
<evidence type="ECO:0000256" key="2">
    <source>
        <dbReference type="ARBA" id="ARBA00012438"/>
    </source>
</evidence>
<keyword evidence="3" id="KW-0145">Chemotaxis</keyword>
<dbReference type="InterPro" id="IPR036890">
    <property type="entry name" value="HATPase_C_sf"/>
</dbReference>
<dbReference type="SUPFAM" id="SSF52172">
    <property type="entry name" value="CheY-like"/>
    <property type="match status" value="1"/>
</dbReference>
<dbReference type="PRINTS" id="PR00344">
    <property type="entry name" value="BCTRLSENSOR"/>
</dbReference>
<dbReference type="EMBL" id="JAQQDB010000001">
    <property type="protein sequence ID" value="MFM0515787.1"/>
    <property type="molecule type" value="Genomic_DNA"/>
</dbReference>
<evidence type="ECO:0000256" key="5">
    <source>
        <dbReference type="PROSITE-ProRule" id="PRU00169"/>
    </source>
</evidence>
<dbReference type="Gene3D" id="3.30.565.10">
    <property type="entry name" value="Histidine kinase-like ATPase, C-terminal domain"/>
    <property type="match status" value="1"/>
</dbReference>
<evidence type="ECO:0000256" key="4">
    <source>
        <dbReference type="ARBA" id="ARBA00022553"/>
    </source>
</evidence>
<keyword evidence="4 5" id="KW-0597">Phosphoprotein</keyword>
<dbReference type="Gene3D" id="3.40.50.180">
    <property type="entry name" value="Methylesterase CheB, C-terminal domain"/>
    <property type="match status" value="1"/>
</dbReference>
<dbReference type="InterPro" id="IPR011006">
    <property type="entry name" value="CheY-like_superfamily"/>
</dbReference>
<dbReference type="InterPro" id="IPR003594">
    <property type="entry name" value="HATPase_dom"/>
</dbReference>
<comment type="caution">
    <text evidence="7">The sequence shown here is derived from an EMBL/GenBank/DDBJ whole genome shotgun (WGS) entry which is preliminary data.</text>
</comment>
<evidence type="ECO:0000256" key="1">
    <source>
        <dbReference type="ARBA" id="ARBA00000085"/>
    </source>
</evidence>
<dbReference type="SUPFAM" id="SSF52738">
    <property type="entry name" value="Methylesterase CheB, C-terminal domain"/>
    <property type="match status" value="1"/>
</dbReference>
<dbReference type="RefSeq" id="WP_250486962.1">
    <property type="nucleotide sequence ID" value="NZ_JAQQDB010000001.1"/>
</dbReference>
<dbReference type="SUPFAM" id="SSF55874">
    <property type="entry name" value="ATPase domain of HSP90 chaperone/DNA topoisomerase II/histidine kinase"/>
    <property type="match status" value="1"/>
</dbReference>
<dbReference type="InterPro" id="IPR004358">
    <property type="entry name" value="Sig_transdc_His_kin-like_C"/>
</dbReference>
<keyword evidence="8" id="KW-1185">Reference proteome</keyword>
<proteinExistence type="predicted"/>
<dbReference type="InterPro" id="IPR035909">
    <property type="entry name" value="CheB_C"/>
</dbReference>
<dbReference type="PANTHER" id="PTHR43547:SF2">
    <property type="entry name" value="HYBRID SIGNAL TRANSDUCTION HISTIDINE KINASE C"/>
    <property type="match status" value="1"/>
</dbReference>
<dbReference type="Proteomes" id="UP001629462">
    <property type="component" value="Unassembled WGS sequence"/>
</dbReference>
<dbReference type="PROSITE" id="PS50110">
    <property type="entry name" value="RESPONSE_REGULATORY"/>
    <property type="match status" value="1"/>
</dbReference>
<dbReference type="SMART" id="SM00387">
    <property type="entry name" value="HATPase_c"/>
    <property type="match status" value="1"/>
</dbReference>
<accession>A0ABW9CD43</accession>
<protein>
    <recommendedName>
        <fullName evidence="2">histidine kinase</fullName>
        <ecNumber evidence="2">2.7.13.3</ecNumber>
    </recommendedName>
</protein>
<dbReference type="Pfam" id="PF01339">
    <property type="entry name" value="CheB_methylest"/>
    <property type="match status" value="1"/>
</dbReference>
<dbReference type="InterPro" id="IPR001789">
    <property type="entry name" value="Sig_transdc_resp-reg_receiver"/>
</dbReference>
<comment type="catalytic activity">
    <reaction evidence="1">
        <text>ATP + protein L-histidine = ADP + protein N-phospho-L-histidine.</text>
        <dbReference type="EC" id="2.7.13.3"/>
    </reaction>
</comment>
<dbReference type="Gene3D" id="3.40.50.2300">
    <property type="match status" value="1"/>
</dbReference>
<evidence type="ECO:0000256" key="3">
    <source>
        <dbReference type="ARBA" id="ARBA00022500"/>
    </source>
</evidence>
<feature type="modified residue" description="4-aspartylphosphate" evidence="5">
    <location>
        <position position="219"/>
    </location>
</feature>
<dbReference type="EC" id="2.7.13.3" evidence="2"/>
<reference evidence="7 8" key="1">
    <citation type="journal article" date="2024" name="Chem. Sci.">
        <title>Discovery of megapolipeptins by genome mining of a Burkholderiales bacteria collection.</title>
        <authorList>
            <person name="Paulo B.S."/>
            <person name="Recchia M.J.J."/>
            <person name="Lee S."/>
            <person name="Fergusson C.H."/>
            <person name="Romanowski S.B."/>
            <person name="Hernandez A."/>
            <person name="Krull N."/>
            <person name="Liu D.Y."/>
            <person name="Cavanagh H."/>
            <person name="Bos A."/>
            <person name="Gray C.A."/>
            <person name="Murphy B.T."/>
            <person name="Linington R.G."/>
            <person name="Eustaquio A.S."/>
        </authorList>
    </citation>
    <scope>NUCLEOTIDE SEQUENCE [LARGE SCALE GENOMIC DNA]</scope>
    <source>
        <strain evidence="7 8">RL17-374-BIF-D</strain>
    </source>
</reference>
<evidence type="ECO:0000313" key="7">
    <source>
        <dbReference type="EMBL" id="MFM0515787.1"/>
    </source>
</evidence>
<evidence type="ECO:0000259" key="6">
    <source>
        <dbReference type="PROSITE" id="PS50110"/>
    </source>
</evidence>
<feature type="domain" description="Response regulatory" evidence="6">
    <location>
        <begin position="170"/>
        <end position="286"/>
    </location>
</feature>
<name>A0ABW9CD43_9BURK</name>
<dbReference type="Pfam" id="PF02518">
    <property type="entry name" value="HATPase_c"/>
    <property type="match status" value="1"/>
</dbReference>
<gene>
    <name evidence="7" type="ORF">PQR08_00030</name>
</gene>
<dbReference type="CDD" id="cd17580">
    <property type="entry name" value="REC_2_DhkD-like"/>
    <property type="match status" value="1"/>
</dbReference>